<dbReference type="Gene3D" id="3.40.710.10">
    <property type="entry name" value="DD-peptidase/beta-lactamase superfamily"/>
    <property type="match status" value="1"/>
</dbReference>
<dbReference type="PANTHER" id="PTHR30627">
    <property type="entry name" value="PEPTIDOGLYCAN D,D-TRANSPEPTIDASE"/>
    <property type="match status" value="1"/>
</dbReference>
<reference evidence="8" key="1">
    <citation type="submission" date="2022-11" db="EMBL/GenBank/DDBJ databases">
        <title>Marilongibacter aestuarii gen. nov., sp. nov., isolated from tidal flat sediment.</title>
        <authorList>
            <person name="Jiayan W."/>
        </authorList>
    </citation>
    <scope>NUCLEOTIDE SEQUENCE</scope>
    <source>
        <strain evidence="8">Z1-6</strain>
    </source>
</reference>
<dbReference type="Pfam" id="PF00905">
    <property type="entry name" value="Transpeptidase"/>
    <property type="match status" value="1"/>
</dbReference>
<proteinExistence type="inferred from homology"/>
<sequence>PLPASITDNNIKMKLKQLIIGFIFIGFLFSCSSNKSTINNSFASSSDKFLVHQEFGKYFENCNVEGSIAIYDNTYHKWILSDTVGVMKETLPASTFKIINLLIALETKIISSENEVVKWQGITDTMKYGFRPEIYHDMTIQEAFNVSAVWVFVELARKIGKENYKKYLTLCNYGNLNLSQKDDDFWNYGVFAISPINQVDFIKRLYEGQLPFTNRNMEIVKNVMLTEQEADYTIHAKTGWTKENGINTGWWVGYIENKSGAYFFATRLLQNRKLNSSNFGSCRKEITKTIFRDLKIIE</sequence>
<dbReference type="EMBL" id="JAPOHD010000039">
    <property type="protein sequence ID" value="MCY1722311.1"/>
    <property type="molecule type" value="Genomic_DNA"/>
</dbReference>
<comment type="similarity">
    <text evidence="2">Belongs to the class-D beta-lactamase family.</text>
</comment>
<dbReference type="GO" id="GO:0008658">
    <property type="term" value="F:penicillin binding"/>
    <property type="evidence" value="ECO:0007669"/>
    <property type="project" value="InterPro"/>
</dbReference>
<protein>
    <recommendedName>
        <fullName evidence="3">beta-lactamase</fullName>
        <ecNumber evidence="3">3.5.2.6</ecNumber>
    </recommendedName>
</protein>
<dbReference type="InterPro" id="IPR050515">
    <property type="entry name" value="Beta-lactam/transpept"/>
</dbReference>
<dbReference type="Proteomes" id="UP001145087">
    <property type="component" value="Unassembled WGS sequence"/>
</dbReference>
<evidence type="ECO:0000256" key="2">
    <source>
        <dbReference type="ARBA" id="ARBA00007898"/>
    </source>
</evidence>
<dbReference type="InterPro" id="IPR012338">
    <property type="entry name" value="Beta-lactam/transpept-like"/>
</dbReference>
<dbReference type="GO" id="GO:0008800">
    <property type="term" value="F:beta-lactamase activity"/>
    <property type="evidence" value="ECO:0007669"/>
    <property type="project" value="UniProtKB-EC"/>
</dbReference>
<keyword evidence="5" id="KW-0378">Hydrolase</keyword>
<organism evidence="8 9">
    <name type="scientific">Draconibacterium aestuarii</name>
    <dbReference type="NCBI Taxonomy" id="2998507"/>
    <lineage>
        <taxon>Bacteria</taxon>
        <taxon>Pseudomonadati</taxon>
        <taxon>Bacteroidota</taxon>
        <taxon>Bacteroidia</taxon>
        <taxon>Marinilabiliales</taxon>
        <taxon>Prolixibacteraceae</taxon>
        <taxon>Draconibacterium</taxon>
    </lineage>
</organism>
<evidence type="ECO:0000256" key="1">
    <source>
        <dbReference type="ARBA" id="ARBA00001526"/>
    </source>
</evidence>
<dbReference type="EC" id="3.5.2.6" evidence="3"/>
<evidence type="ECO:0000313" key="9">
    <source>
        <dbReference type="Proteomes" id="UP001145087"/>
    </source>
</evidence>
<evidence type="ECO:0000256" key="4">
    <source>
        <dbReference type="ARBA" id="ARBA00022729"/>
    </source>
</evidence>
<evidence type="ECO:0000256" key="5">
    <source>
        <dbReference type="ARBA" id="ARBA00022801"/>
    </source>
</evidence>
<dbReference type="GO" id="GO:0046677">
    <property type="term" value="P:response to antibiotic"/>
    <property type="evidence" value="ECO:0007669"/>
    <property type="project" value="UniProtKB-KW"/>
</dbReference>
<dbReference type="GO" id="GO:0071555">
    <property type="term" value="P:cell wall organization"/>
    <property type="evidence" value="ECO:0007669"/>
    <property type="project" value="TreeGrafter"/>
</dbReference>
<dbReference type="AlphaFoldDB" id="A0A9X3J891"/>
<comment type="catalytic activity">
    <reaction evidence="1">
        <text>a beta-lactam + H2O = a substituted beta-amino acid</text>
        <dbReference type="Rhea" id="RHEA:20401"/>
        <dbReference type="ChEBI" id="CHEBI:15377"/>
        <dbReference type="ChEBI" id="CHEBI:35627"/>
        <dbReference type="ChEBI" id="CHEBI:140347"/>
        <dbReference type="EC" id="3.5.2.6"/>
    </reaction>
</comment>
<evidence type="ECO:0000256" key="6">
    <source>
        <dbReference type="ARBA" id="ARBA00023251"/>
    </source>
</evidence>
<feature type="domain" description="Penicillin-binding protein transpeptidase" evidence="7">
    <location>
        <begin position="88"/>
        <end position="291"/>
    </location>
</feature>
<keyword evidence="6" id="KW-0046">Antibiotic resistance</keyword>
<dbReference type="InterPro" id="IPR001460">
    <property type="entry name" value="PCN-bd_Tpept"/>
</dbReference>
<comment type="caution">
    <text evidence="8">The sequence shown here is derived from an EMBL/GenBank/DDBJ whole genome shotgun (WGS) entry which is preliminary data.</text>
</comment>
<dbReference type="SUPFAM" id="SSF56601">
    <property type="entry name" value="beta-lactamase/transpeptidase-like"/>
    <property type="match status" value="1"/>
</dbReference>
<dbReference type="RefSeq" id="WP_343334637.1">
    <property type="nucleotide sequence ID" value="NZ_JAPOHD010000039.1"/>
</dbReference>
<dbReference type="PANTHER" id="PTHR30627:SF6">
    <property type="entry name" value="BETA-LACTAMASE YBXI-RELATED"/>
    <property type="match status" value="1"/>
</dbReference>
<evidence type="ECO:0000259" key="7">
    <source>
        <dbReference type="Pfam" id="PF00905"/>
    </source>
</evidence>
<evidence type="ECO:0000256" key="3">
    <source>
        <dbReference type="ARBA" id="ARBA00012865"/>
    </source>
</evidence>
<keyword evidence="9" id="KW-1185">Reference proteome</keyword>
<name>A0A9X3J891_9BACT</name>
<feature type="non-terminal residue" evidence="8">
    <location>
        <position position="1"/>
    </location>
</feature>
<keyword evidence="4" id="KW-0732">Signal</keyword>
<evidence type="ECO:0000313" key="8">
    <source>
        <dbReference type="EMBL" id="MCY1722311.1"/>
    </source>
</evidence>
<dbReference type="GO" id="GO:0005886">
    <property type="term" value="C:plasma membrane"/>
    <property type="evidence" value="ECO:0007669"/>
    <property type="project" value="TreeGrafter"/>
</dbReference>
<gene>
    <name evidence="8" type="ORF">OU798_18300</name>
</gene>
<accession>A0A9X3J891</accession>